<dbReference type="AlphaFoldDB" id="A0A6I1I6A3"/>
<dbReference type="EMBL" id="WFLI01000027">
    <property type="protein sequence ID" value="KAB8063027.1"/>
    <property type="molecule type" value="Genomic_DNA"/>
</dbReference>
<comment type="caution">
    <text evidence="2">The sequence shown here is derived from an EMBL/GenBank/DDBJ whole genome shotgun (WGS) entry which is preliminary data.</text>
</comment>
<name>A0A6I1I6A3_9BURK</name>
<proteinExistence type="predicted"/>
<dbReference type="Proteomes" id="UP000468717">
    <property type="component" value="Unassembled WGS sequence"/>
</dbReference>
<dbReference type="InterPro" id="IPR025421">
    <property type="entry name" value="DUF4148"/>
</dbReference>
<sequence>MAWPAAHACAVFSPGKMRHRTNIFKYYFTNVIFIAIVNSSKHLLIQKLLHRRPGAHQRQAVEPTGTWRAGPSTQPSCTYWSLIMQAKSLIAALFAITTATSAFAQSAAPAAASQQLTREQVTAEYIRARNAGEIATSEADYPKTPATAASNVTREQVMAEFYAARKAGQIPQTEADFDVAQTTKHVVQ</sequence>
<evidence type="ECO:0000313" key="2">
    <source>
        <dbReference type="EMBL" id="KAB8063027.1"/>
    </source>
</evidence>
<evidence type="ECO:0000313" key="3">
    <source>
        <dbReference type="Proteomes" id="UP000468717"/>
    </source>
</evidence>
<evidence type="ECO:0000256" key="1">
    <source>
        <dbReference type="SAM" id="Phobius"/>
    </source>
</evidence>
<keyword evidence="1" id="KW-0472">Membrane</keyword>
<keyword evidence="1" id="KW-1133">Transmembrane helix</keyword>
<keyword evidence="1" id="KW-0812">Transmembrane</keyword>
<protein>
    <submittedName>
        <fullName evidence="2">DUF4148 domain-containing protein</fullName>
    </submittedName>
</protein>
<reference evidence="2 3" key="1">
    <citation type="submission" date="2019-10" db="EMBL/GenBank/DDBJ databases">
        <title>Three novel species isolated from a subtropical stream in China.</title>
        <authorList>
            <person name="Lu H."/>
        </authorList>
    </citation>
    <scope>NUCLEOTIDE SEQUENCE [LARGE SCALE GENOMIC DNA]</scope>
    <source>
        <strain evidence="2 3">FT13W</strain>
    </source>
</reference>
<feature type="transmembrane region" description="Helical" evidence="1">
    <location>
        <begin position="26"/>
        <end position="44"/>
    </location>
</feature>
<dbReference type="Pfam" id="PF13663">
    <property type="entry name" value="DUF4148"/>
    <property type="match status" value="1"/>
</dbReference>
<organism evidence="2 3">
    <name type="scientific">Janthinobacterium violaceinigrum</name>
    <dbReference type="NCBI Taxonomy" id="2654252"/>
    <lineage>
        <taxon>Bacteria</taxon>
        <taxon>Pseudomonadati</taxon>
        <taxon>Pseudomonadota</taxon>
        <taxon>Betaproteobacteria</taxon>
        <taxon>Burkholderiales</taxon>
        <taxon>Oxalobacteraceae</taxon>
        <taxon>Janthinobacterium</taxon>
    </lineage>
</organism>
<accession>A0A6I1I6A3</accession>
<keyword evidence="3" id="KW-1185">Reference proteome</keyword>
<gene>
    <name evidence="2" type="ORF">GCN75_20500</name>
</gene>